<dbReference type="EMBL" id="RCNU01000004">
    <property type="protein sequence ID" value="RWQ96140.1"/>
    <property type="molecule type" value="Genomic_DNA"/>
</dbReference>
<dbReference type="AlphaFoldDB" id="A0A443HWK4"/>
<dbReference type="Proteomes" id="UP000283841">
    <property type="component" value="Unassembled WGS sequence"/>
</dbReference>
<dbReference type="Pfam" id="PF12511">
    <property type="entry name" value="DUF3716"/>
    <property type="match status" value="1"/>
</dbReference>
<organism evidence="1 2">
    <name type="scientific">Byssochlamys spectabilis</name>
    <name type="common">Paecilomyces variotii</name>
    <dbReference type="NCBI Taxonomy" id="264951"/>
    <lineage>
        <taxon>Eukaryota</taxon>
        <taxon>Fungi</taxon>
        <taxon>Dikarya</taxon>
        <taxon>Ascomycota</taxon>
        <taxon>Pezizomycotina</taxon>
        <taxon>Eurotiomycetes</taxon>
        <taxon>Eurotiomycetidae</taxon>
        <taxon>Eurotiales</taxon>
        <taxon>Thermoascaceae</taxon>
        <taxon>Paecilomyces</taxon>
    </lineage>
</organism>
<comment type="caution">
    <text evidence="1">The sequence shown here is derived from an EMBL/GenBank/DDBJ whole genome shotgun (WGS) entry which is preliminary data.</text>
</comment>
<accession>A0A443HWK4</accession>
<name>A0A443HWK4_BYSSP</name>
<proteinExistence type="predicted"/>
<dbReference type="RefSeq" id="XP_028485785.1">
    <property type="nucleotide sequence ID" value="XM_028632793.1"/>
</dbReference>
<reference evidence="1 2" key="1">
    <citation type="journal article" date="2018" name="Front. Microbiol.">
        <title>Genomic and genetic insights into a cosmopolitan fungus, Paecilomyces variotii (Eurotiales).</title>
        <authorList>
            <person name="Urquhart A.S."/>
            <person name="Mondo S.J."/>
            <person name="Makela M.R."/>
            <person name="Hane J.K."/>
            <person name="Wiebenga A."/>
            <person name="He G."/>
            <person name="Mihaltcheva S."/>
            <person name="Pangilinan J."/>
            <person name="Lipzen A."/>
            <person name="Barry K."/>
            <person name="de Vries R.P."/>
            <person name="Grigoriev I.V."/>
            <person name="Idnurm A."/>
        </authorList>
    </citation>
    <scope>NUCLEOTIDE SEQUENCE [LARGE SCALE GENOMIC DNA]</scope>
    <source>
        <strain evidence="1 2">CBS 101075</strain>
    </source>
</reference>
<sequence>MTDFTAGTLYRQYLARLNDNLIQFQREYATWQRERRAWEWDVLQQNLQRPQTAWPDQTPEAERKSCMGDVVISGIHSTSQSIYVQAGLATSMSDGIQSVQYRTTPRDVNGDNLPREQDAASSSHRILATLTQSRGDVQLPQCTHCRRGLGPFDECVALGDVADHTCANCAWTGDR</sequence>
<dbReference type="VEuPathDB" id="FungiDB:C8Q69DRAFT_506341"/>
<dbReference type="InterPro" id="IPR022190">
    <property type="entry name" value="DUF3716"/>
</dbReference>
<evidence type="ECO:0000313" key="1">
    <source>
        <dbReference type="EMBL" id="RWQ96140.1"/>
    </source>
</evidence>
<keyword evidence="2" id="KW-1185">Reference proteome</keyword>
<dbReference type="GeneID" id="39602070"/>
<gene>
    <name evidence="1" type="ORF">C8Q69DRAFT_506341</name>
</gene>
<evidence type="ECO:0000313" key="2">
    <source>
        <dbReference type="Proteomes" id="UP000283841"/>
    </source>
</evidence>
<protein>
    <submittedName>
        <fullName evidence="1">Uncharacterized protein</fullName>
    </submittedName>
</protein>